<proteinExistence type="predicted"/>
<protein>
    <recommendedName>
        <fullName evidence="3">Glutamate [NMDA] receptor epsilon subunit C-terminal domain-containing protein</fullName>
    </recommendedName>
</protein>
<dbReference type="STRING" id="62062.ENSHHUP00000027595"/>
<dbReference type="Ensembl" id="ENSHHUT00000028695.1">
    <property type="protein sequence ID" value="ENSHHUP00000027595.1"/>
    <property type="gene ID" value="ENSHHUG00000017516.1"/>
</dbReference>
<keyword evidence="1" id="KW-0732">Signal</keyword>
<evidence type="ECO:0000259" key="3">
    <source>
        <dbReference type="Pfam" id="PF10565"/>
    </source>
</evidence>
<sequence length="226" mass="24913">GGDDVSDISSHTITYGNLEGNAKRRKQYRDSLKKRPASAKSRREQDEIDYRRRAHHHHTVHHHFSRGPLGHRSASPPLVPSERKRGGGGGGGGNSSPYLFRDKEHLREFYAEQFHSKEGSAKWEHVDMSDGPCPMGGRGGGVSGDKVTQNPFIPTFGDDQCLLHGGKPYYVKMSPQQQKQPPQHLLNNSRGDFRGSMGVPSYLPASATTGVMSNVTPRFPNDLCLG</sequence>
<dbReference type="InterPro" id="IPR018884">
    <property type="entry name" value="NMDAR2_C"/>
</dbReference>
<reference evidence="4" key="3">
    <citation type="submission" date="2025-09" db="UniProtKB">
        <authorList>
            <consortium name="Ensembl"/>
        </authorList>
    </citation>
    <scope>IDENTIFICATION</scope>
</reference>
<dbReference type="Pfam" id="PF10565">
    <property type="entry name" value="NMDAR2_C"/>
    <property type="match status" value="2"/>
</dbReference>
<dbReference type="Proteomes" id="UP000314982">
    <property type="component" value="Unassembled WGS sequence"/>
</dbReference>
<evidence type="ECO:0000313" key="5">
    <source>
        <dbReference type="Proteomes" id="UP000314982"/>
    </source>
</evidence>
<evidence type="ECO:0000256" key="2">
    <source>
        <dbReference type="SAM" id="MobiDB-lite"/>
    </source>
</evidence>
<keyword evidence="5" id="KW-1185">Reference proteome</keyword>
<evidence type="ECO:0000256" key="1">
    <source>
        <dbReference type="ARBA" id="ARBA00022729"/>
    </source>
</evidence>
<organism evidence="4 5">
    <name type="scientific">Hucho hucho</name>
    <name type="common">huchen</name>
    <dbReference type="NCBI Taxonomy" id="62062"/>
    <lineage>
        <taxon>Eukaryota</taxon>
        <taxon>Metazoa</taxon>
        <taxon>Chordata</taxon>
        <taxon>Craniata</taxon>
        <taxon>Vertebrata</taxon>
        <taxon>Euteleostomi</taxon>
        <taxon>Actinopterygii</taxon>
        <taxon>Neopterygii</taxon>
        <taxon>Teleostei</taxon>
        <taxon>Protacanthopterygii</taxon>
        <taxon>Salmoniformes</taxon>
        <taxon>Salmonidae</taxon>
        <taxon>Salmoninae</taxon>
        <taxon>Hucho</taxon>
    </lineage>
</organism>
<dbReference type="AlphaFoldDB" id="A0A4W5LR37"/>
<feature type="compositionally biased region" description="Basic and acidic residues" evidence="2">
    <location>
        <begin position="41"/>
        <end position="51"/>
    </location>
</feature>
<feature type="domain" description="Glutamate [NMDA] receptor epsilon subunit C-terminal" evidence="3">
    <location>
        <begin position="4"/>
        <end position="132"/>
    </location>
</feature>
<accession>A0A4W5LR37</accession>
<feature type="compositionally biased region" description="Basic residues" evidence="2">
    <location>
        <begin position="52"/>
        <end position="65"/>
    </location>
</feature>
<name>A0A4W5LR37_9TELE</name>
<evidence type="ECO:0000313" key="4">
    <source>
        <dbReference type="Ensembl" id="ENSHHUP00000027595.1"/>
    </source>
</evidence>
<reference evidence="4" key="2">
    <citation type="submission" date="2025-08" db="UniProtKB">
        <authorList>
            <consortium name="Ensembl"/>
        </authorList>
    </citation>
    <scope>IDENTIFICATION</scope>
</reference>
<feature type="domain" description="Glutamate [NMDA] receptor epsilon subunit C-terminal" evidence="3">
    <location>
        <begin position="145"/>
        <end position="225"/>
    </location>
</feature>
<reference evidence="5" key="1">
    <citation type="submission" date="2018-06" db="EMBL/GenBank/DDBJ databases">
        <title>Genome assembly of Danube salmon.</title>
        <authorList>
            <person name="Macqueen D.J."/>
            <person name="Gundappa M.K."/>
        </authorList>
    </citation>
    <scope>NUCLEOTIDE SEQUENCE [LARGE SCALE GENOMIC DNA]</scope>
</reference>
<feature type="region of interest" description="Disordered" evidence="2">
    <location>
        <begin position="1"/>
        <end position="97"/>
    </location>
</feature>